<feature type="compositionally biased region" description="Acidic residues" evidence="1">
    <location>
        <begin position="77"/>
        <end position="99"/>
    </location>
</feature>
<dbReference type="AlphaFoldDB" id="A0A9X0CQ48"/>
<name>A0A9X0CQ48_9CNID</name>
<dbReference type="Proteomes" id="UP001163046">
    <property type="component" value="Unassembled WGS sequence"/>
</dbReference>
<sequence>MGKAVPSRLREGSLGSIPRPRRRGSSMEGRDVSSQELARSVGMAPADIDGDGGGGGGDDDDGGGGGDDDGGGNGGGGDDDDGRDDDGGGDDGGDDDDDVSVPSENIWFYRPFRYPGNKFHEGNGSLPTENSDADEACNGRPCISDDLQSFQSADDSSQLFLGDLHYIDHNEDTPPAAGRHKHNPRVTIPGREGEHIYKSTLVSMLNQDPNLSHDRLQRVRQRQEYGRAGSETTLQSNHVALFEGYAVLDRNNKTFKIGNLAPPRLICAGTRNVPMEYQRPVPYNDPKKQSITTYMQLYNPVQGPDGVEQRGVYELKTSELCTFPFVDVLTRVQYVSRRKQPL</sequence>
<accession>A0A9X0CQ48</accession>
<evidence type="ECO:0000256" key="1">
    <source>
        <dbReference type="SAM" id="MobiDB-lite"/>
    </source>
</evidence>
<protein>
    <submittedName>
        <fullName evidence="2">Uncharacterized protein</fullName>
    </submittedName>
</protein>
<organism evidence="2 3">
    <name type="scientific">Desmophyllum pertusum</name>
    <dbReference type="NCBI Taxonomy" id="174260"/>
    <lineage>
        <taxon>Eukaryota</taxon>
        <taxon>Metazoa</taxon>
        <taxon>Cnidaria</taxon>
        <taxon>Anthozoa</taxon>
        <taxon>Hexacorallia</taxon>
        <taxon>Scleractinia</taxon>
        <taxon>Caryophylliina</taxon>
        <taxon>Caryophylliidae</taxon>
        <taxon>Desmophyllum</taxon>
    </lineage>
</organism>
<evidence type="ECO:0000313" key="2">
    <source>
        <dbReference type="EMBL" id="KAJ7371922.1"/>
    </source>
</evidence>
<keyword evidence="3" id="KW-1185">Reference proteome</keyword>
<proteinExistence type="predicted"/>
<dbReference type="OrthoDB" id="10063001at2759"/>
<comment type="caution">
    <text evidence="2">The sequence shown here is derived from an EMBL/GenBank/DDBJ whole genome shotgun (WGS) entry which is preliminary data.</text>
</comment>
<dbReference type="EMBL" id="MU826840">
    <property type="protein sequence ID" value="KAJ7371922.1"/>
    <property type="molecule type" value="Genomic_DNA"/>
</dbReference>
<gene>
    <name evidence="2" type="ORF">OS493_022020</name>
</gene>
<feature type="compositionally biased region" description="Acidic residues" evidence="1">
    <location>
        <begin position="57"/>
        <end position="70"/>
    </location>
</feature>
<reference evidence="2" key="1">
    <citation type="submission" date="2023-01" db="EMBL/GenBank/DDBJ databases">
        <title>Genome assembly of the deep-sea coral Lophelia pertusa.</title>
        <authorList>
            <person name="Herrera S."/>
            <person name="Cordes E."/>
        </authorList>
    </citation>
    <scope>NUCLEOTIDE SEQUENCE</scope>
    <source>
        <strain evidence="2">USNM1676648</strain>
        <tissue evidence="2">Polyp</tissue>
    </source>
</reference>
<evidence type="ECO:0000313" key="3">
    <source>
        <dbReference type="Proteomes" id="UP001163046"/>
    </source>
</evidence>
<feature type="region of interest" description="Disordered" evidence="1">
    <location>
        <begin position="1"/>
        <end position="102"/>
    </location>
</feature>